<dbReference type="GO" id="GO:0009435">
    <property type="term" value="P:NAD+ biosynthetic process"/>
    <property type="evidence" value="ECO:0007669"/>
    <property type="project" value="InterPro"/>
</dbReference>
<dbReference type="AlphaFoldDB" id="A0A149QUX9"/>
<organism evidence="1 2">
    <name type="scientific">Gluconobacter potus</name>
    <dbReference type="NCBI Taxonomy" id="2724927"/>
    <lineage>
        <taxon>Bacteria</taxon>
        <taxon>Pseudomonadati</taxon>
        <taxon>Pseudomonadota</taxon>
        <taxon>Alphaproteobacteria</taxon>
        <taxon>Acetobacterales</taxon>
        <taxon>Acetobacteraceae</taxon>
        <taxon>Gluconobacter</taxon>
    </lineage>
</organism>
<dbReference type="PANTHER" id="PTHR43202:SF1">
    <property type="entry name" value="NICOTINATE PHOSPHORIBOSYLTRANSFERASE"/>
    <property type="match status" value="1"/>
</dbReference>
<keyword evidence="1" id="KW-0328">Glycosyltransferase</keyword>
<dbReference type="RefSeq" id="WP_062495836.1">
    <property type="nucleotide sequence ID" value="NZ_LHZB01000112.1"/>
</dbReference>
<dbReference type="PANTHER" id="PTHR43202">
    <property type="entry name" value="NICOTINATE-NUCLEOTIDE PYROPHOSPHORYLASE"/>
    <property type="match status" value="1"/>
</dbReference>
<dbReference type="InterPro" id="IPR013785">
    <property type="entry name" value="Aldolase_TIM"/>
</dbReference>
<dbReference type="SUPFAM" id="SSF51690">
    <property type="entry name" value="Nicotinate/Quinolinate PRTase C-terminal domain-like"/>
    <property type="match status" value="1"/>
</dbReference>
<reference evidence="1 2" key="1">
    <citation type="submission" date="2015-06" db="EMBL/GenBank/DDBJ databases">
        <title>Improved classification and identification of acetic acid bacteria using matrix-assisted laser desorption/ionization time-of-flight mass spectrometry; Gluconobacter nephelii and Gluconobacter uchimurae are later heterotypic synonyms of Gluconobacter japonicus and Gluconobacter oxydans, respectively.</title>
        <authorList>
            <person name="Li L."/>
            <person name="Cleenwerck I."/>
            <person name="De Vuyst L."/>
            <person name="Vandamme P."/>
        </authorList>
    </citation>
    <scope>NUCLEOTIDE SEQUENCE [LARGE SCALE GENOMIC DNA]</scope>
    <source>
        <strain evidence="1 2">LMG 1764</strain>
    </source>
</reference>
<sequence>MTASDPHNSPQAALQRALGTLGPLDEKTIEARTDAYFGRTRHIVEHFGDSRVTYAVFIRRPVIAACGLVVQWLKNVAKAQGFALECREMYAEGEWVGAGEPLLYLTGSFTRLAPLETLVLQRIGATCVAAHNAYQMAMALPSIPFLAMDARHCAGFEMQEQMAYAAGVGSRAAQKEGARGFIGNANDATAGFFGLDAGLGTMPHALIGYAGSTLRAAEMYDEVYPNDSLTVLVDYFGQEITDALAVCRRFPERAAKGHLSVRLDTHGGRFLEGLDPQTSYGVLERHTPGTIRRYRSDQELRDLVGTGVSAAAIWRMREALDHAGFHHVKIVVSSGFNVAKCSTMRDAHAPIDVIGSGSFIPDRWSETYATADIVAYDGQPRVKLGREFLLQKVRDSHETSKDIS</sequence>
<dbReference type="Gene3D" id="3.20.20.70">
    <property type="entry name" value="Aldolase class I"/>
    <property type="match status" value="1"/>
</dbReference>
<keyword evidence="1" id="KW-0808">Transferase</keyword>
<dbReference type="EMBL" id="LHZB01000112">
    <property type="protein sequence ID" value="KXV01071.1"/>
    <property type="molecule type" value="Genomic_DNA"/>
</dbReference>
<dbReference type="InterPro" id="IPR036068">
    <property type="entry name" value="Nicotinate_pribotase-like_C"/>
</dbReference>
<accession>A0A149QUX9</accession>
<proteinExistence type="predicted"/>
<evidence type="ECO:0000313" key="1">
    <source>
        <dbReference type="EMBL" id="KXV01071.1"/>
    </source>
</evidence>
<evidence type="ECO:0000313" key="2">
    <source>
        <dbReference type="Proteomes" id="UP000075573"/>
    </source>
</evidence>
<dbReference type="GO" id="GO:0016757">
    <property type="term" value="F:glycosyltransferase activity"/>
    <property type="evidence" value="ECO:0007669"/>
    <property type="project" value="UniProtKB-KW"/>
</dbReference>
<dbReference type="Proteomes" id="UP000075573">
    <property type="component" value="Unassembled WGS sequence"/>
</dbReference>
<protein>
    <submittedName>
        <fullName evidence="1">Nicotinate phosphoribosyltransferase</fullName>
    </submittedName>
</protein>
<gene>
    <name evidence="1" type="ORF">AD929_07780</name>
</gene>
<dbReference type="InterPro" id="IPR053190">
    <property type="entry name" value="NAPRTase-like"/>
</dbReference>
<dbReference type="PATRIC" id="fig|442.7.peg.1881"/>
<name>A0A149QUX9_9PROT</name>
<comment type="caution">
    <text evidence="1">The sequence shown here is derived from an EMBL/GenBank/DDBJ whole genome shotgun (WGS) entry which is preliminary data.</text>
</comment>
<dbReference type="SUPFAM" id="SSF54675">
    <property type="entry name" value="Nicotinate/Quinolinate PRTase N-terminal domain-like"/>
    <property type="match status" value="1"/>
</dbReference>